<protein>
    <submittedName>
        <fullName evidence="3">Peptidase</fullName>
    </submittedName>
</protein>
<evidence type="ECO:0000259" key="2">
    <source>
        <dbReference type="Pfam" id="PF13670"/>
    </source>
</evidence>
<feature type="chain" id="PRO_5007372091" evidence="1">
    <location>
        <begin position="21"/>
        <end position="87"/>
    </location>
</feature>
<dbReference type="AlphaFoldDB" id="A0A069PFG7"/>
<evidence type="ECO:0000313" key="3">
    <source>
        <dbReference type="EMBL" id="KDR39433.1"/>
    </source>
</evidence>
<organism evidence="3 4">
    <name type="scientific">Caballeronia glathei</name>
    <dbReference type="NCBI Taxonomy" id="60547"/>
    <lineage>
        <taxon>Bacteria</taxon>
        <taxon>Pseudomonadati</taxon>
        <taxon>Pseudomonadota</taxon>
        <taxon>Betaproteobacteria</taxon>
        <taxon>Burkholderiales</taxon>
        <taxon>Burkholderiaceae</taxon>
        <taxon>Caballeronia</taxon>
    </lineage>
</organism>
<evidence type="ECO:0000313" key="4">
    <source>
        <dbReference type="Proteomes" id="UP000027466"/>
    </source>
</evidence>
<proteinExistence type="predicted"/>
<dbReference type="STRING" id="60547.GCA_000751215_03804"/>
<evidence type="ECO:0000256" key="1">
    <source>
        <dbReference type="SAM" id="SignalP"/>
    </source>
</evidence>
<feature type="signal peptide" evidence="1">
    <location>
        <begin position="1"/>
        <end position="20"/>
    </location>
</feature>
<reference evidence="3 4" key="1">
    <citation type="submission" date="2014-03" db="EMBL/GenBank/DDBJ databases">
        <title>Draft Genome Sequences of Four Burkholderia Strains.</title>
        <authorList>
            <person name="Liu X.Y."/>
            <person name="Li C.X."/>
            <person name="Xu J.H."/>
        </authorList>
    </citation>
    <scope>NUCLEOTIDE SEQUENCE [LARGE SCALE GENOMIC DNA]</scope>
    <source>
        <strain evidence="3 4">DSM 50014</strain>
    </source>
</reference>
<dbReference type="Proteomes" id="UP000027466">
    <property type="component" value="Unassembled WGS sequence"/>
</dbReference>
<keyword evidence="4" id="KW-1185">Reference proteome</keyword>
<accession>A0A069PFG7</accession>
<dbReference type="InterPro" id="IPR025711">
    <property type="entry name" value="PepSY"/>
</dbReference>
<name>A0A069PFG7_9BURK</name>
<gene>
    <name evidence="3" type="ORF">BG61_32195</name>
</gene>
<dbReference type="Pfam" id="PF13670">
    <property type="entry name" value="PepSY_2"/>
    <property type="match status" value="1"/>
</dbReference>
<comment type="caution">
    <text evidence="3">The sequence shown here is derived from an EMBL/GenBank/DDBJ whole genome shotgun (WGS) entry which is preliminary data.</text>
</comment>
<dbReference type="EMBL" id="JFHC01000059">
    <property type="protein sequence ID" value="KDR39433.1"/>
    <property type="molecule type" value="Genomic_DNA"/>
</dbReference>
<keyword evidence="1" id="KW-0732">Signal</keyword>
<sequence>MLRKQIFAAGALLAFAAGHAAIAHDQPGTHWISKEAAIARVKALGYDAVRLEADDGNWEGEATKAGQFYDIHVDPHSGELTQSRLKH</sequence>
<dbReference type="RefSeq" id="WP_035934324.1">
    <property type="nucleotide sequence ID" value="NZ_CADFFX010000006.1"/>
</dbReference>
<feature type="domain" description="PepSY" evidence="2">
    <location>
        <begin position="8"/>
        <end position="82"/>
    </location>
</feature>